<reference evidence="1" key="1">
    <citation type="submission" date="2017-05" db="UniProtKB">
        <authorList>
            <consortium name="EnsemblMetazoa"/>
        </authorList>
    </citation>
    <scope>IDENTIFICATION</scope>
</reference>
<protein>
    <submittedName>
        <fullName evidence="1">Uncharacterized protein</fullName>
    </submittedName>
</protein>
<name>A0A1X7TBI8_AMPQE</name>
<dbReference type="AlphaFoldDB" id="A0A1X7TBI8"/>
<accession>A0A1X7TBI8</accession>
<evidence type="ECO:0000313" key="1">
    <source>
        <dbReference type="EnsemblMetazoa" id="Aqu2.1.11677_001"/>
    </source>
</evidence>
<organism evidence="1">
    <name type="scientific">Amphimedon queenslandica</name>
    <name type="common">Sponge</name>
    <dbReference type="NCBI Taxonomy" id="400682"/>
    <lineage>
        <taxon>Eukaryota</taxon>
        <taxon>Metazoa</taxon>
        <taxon>Porifera</taxon>
        <taxon>Demospongiae</taxon>
        <taxon>Heteroscleromorpha</taxon>
        <taxon>Haplosclerida</taxon>
        <taxon>Niphatidae</taxon>
        <taxon>Amphimedon</taxon>
    </lineage>
</organism>
<sequence>RGSSFLGSSLCLIQHYWRYWDKLQTHTLYRSFSWSSSFLTKRVRNDYMHLSVVDECIEFNRITPIFITILMSLCFV</sequence>
<dbReference type="InParanoid" id="A0A1X7TBI8"/>
<proteinExistence type="predicted"/>
<dbReference type="EnsemblMetazoa" id="Aqu2.1.11677_001">
    <property type="protein sequence ID" value="Aqu2.1.11677_001"/>
    <property type="gene ID" value="Aqu2.1.11677"/>
</dbReference>